<evidence type="ECO:0000313" key="10">
    <source>
        <dbReference type="EMBL" id="RGB77935.1"/>
    </source>
</evidence>
<keyword evidence="11" id="KW-1185">Reference proteome</keyword>
<dbReference type="Gene3D" id="3.40.50.300">
    <property type="entry name" value="P-loop containing nucleotide triphosphate hydrolases"/>
    <property type="match status" value="1"/>
</dbReference>
<evidence type="ECO:0000256" key="7">
    <source>
        <dbReference type="ARBA" id="ARBA00023137"/>
    </source>
</evidence>
<proteinExistence type="inferred from homology"/>
<comment type="similarity">
    <text evidence="1">Belongs to the CpsD/CapB family.</text>
</comment>
<dbReference type="InterPro" id="IPR025669">
    <property type="entry name" value="AAA_dom"/>
</dbReference>
<dbReference type="PANTHER" id="PTHR32309">
    <property type="entry name" value="TYROSINE-PROTEIN KINASE"/>
    <property type="match status" value="1"/>
</dbReference>
<dbReference type="GO" id="GO:0005886">
    <property type="term" value="C:plasma membrane"/>
    <property type="evidence" value="ECO:0007669"/>
    <property type="project" value="TreeGrafter"/>
</dbReference>
<protein>
    <recommendedName>
        <fullName evidence="2">non-specific protein-tyrosine kinase</fullName>
        <ecNumber evidence="2">2.7.10.2</ecNumber>
    </recommendedName>
</protein>
<dbReference type="PANTHER" id="PTHR32309:SF13">
    <property type="entry name" value="FERRIC ENTEROBACTIN TRANSPORT PROTEIN FEPE"/>
    <property type="match status" value="1"/>
</dbReference>
<dbReference type="Proteomes" id="UP000261011">
    <property type="component" value="Unassembled WGS sequence"/>
</dbReference>
<evidence type="ECO:0000256" key="1">
    <source>
        <dbReference type="ARBA" id="ARBA00007316"/>
    </source>
</evidence>
<dbReference type="EMBL" id="QVEU01000001">
    <property type="protein sequence ID" value="RGB77935.1"/>
    <property type="molecule type" value="Genomic_DNA"/>
</dbReference>
<dbReference type="OrthoDB" id="9794577at2"/>
<evidence type="ECO:0000313" key="11">
    <source>
        <dbReference type="Proteomes" id="UP000261011"/>
    </source>
</evidence>
<feature type="domain" description="AAA" evidence="9">
    <location>
        <begin position="35"/>
        <end position="197"/>
    </location>
</feature>
<evidence type="ECO:0000256" key="8">
    <source>
        <dbReference type="ARBA" id="ARBA00051245"/>
    </source>
</evidence>
<sequence>MAKKNYGYYSSSMYDEAIRSVRTNIQFSGVDKKNKVISITSAKPAEGKSTIIYNLAKSFAENGDKVILLDCDLRKPTIPLISGVDNNIGLTNYLTGKVDYSRIINTDPDQENFDMIFTGPIPPNPAEILASKAYKNLVEQLSDIYDYVFIDTPPAGLFTDASIVSTLCDGVIFAIKYSDTKREEIVQALDNLKKVDANILGTVLTHVPMKHKKYGNYY</sequence>
<dbReference type="RefSeq" id="WP_117519988.1">
    <property type="nucleotide sequence ID" value="NZ_JBHWMK010000034.1"/>
</dbReference>
<evidence type="ECO:0000256" key="4">
    <source>
        <dbReference type="ARBA" id="ARBA00022741"/>
    </source>
</evidence>
<dbReference type="InterPro" id="IPR050445">
    <property type="entry name" value="Bact_polysacc_biosynth/exp"/>
</dbReference>
<dbReference type="GO" id="GO:0005524">
    <property type="term" value="F:ATP binding"/>
    <property type="evidence" value="ECO:0007669"/>
    <property type="project" value="UniProtKB-KW"/>
</dbReference>
<accession>A0A3E2TKS3</accession>
<dbReference type="CDD" id="cd05387">
    <property type="entry name" value="BY-kinase"/>
    <property type="match status" value="1"/>
</dbReference>
<keyword evidence="4" id="KW-0547">Nucleotide-binding</keyword>
<reference evidence="10 11" key="1">
    <citation type="submission" date="2018-08" db="EMBL/GenBank/DDBJ databases">
        <title>A genome reference for cultivated species of the human gut microbiota.</title>
        <authorList>
            <person name="Zou Y."/>
            <person name="Xue W."/>
            <person name="Luo G."/>
        </authorList>
    </citation>
    <scope>NUCLEOTIDE SEQUENCE [LARGE SCALE GENOMIC DNA]</scope>
    <source>
        <strain evidence="10 11">OF01-3</strain>
    </source>
</reference>
<dbReference type="GO" id="GO:0004715">
    <property type="term" value="F:non-membrane spanning protein tyrosine kinase activity"/>
    <property type="evidence" value="ECO:0007669"/>
    <property type="project" value="UniProtKB-EC"/>
</dbReference>
<evidence type="ECO:0000259" key="9">
    <source>
        <dbReference type="Pfam" id="PF13614"/>
    </source>
</evidence>
<keyword evidence="7" id="KW-0829">Tyrosine-protein kinase</keyword>
<comment type="caution">
    <text evidence="10">The sequence shown here is derived from an EMBL/GenBank/DDBJ whole genome shotgun (WGS) entry which is preliminary data.</text>
</comment>
<dbReference type="InterPro" id="IPR027417">
    <property type="entry name" value="P-loop_NTPase"/>
</dbReference>
<dbReference type="AlphaFoldDB" id="A0A3E2TKS3"/>
<dbReference type="EC" id="2.7.10.2" evidence="2"/>
<dbReference type="SUPFAM" id="SSF52540">
    <property type="entry name" value="P-loop containing nucleoside triphosphate hydrolases"/>
    <property type="match status" value="1"/>
</dbReference>
<evidence type="ECO:0000256" key="6">
    <source>
        <dbReference type="ARBA" id="ARBA00022840"/>
    </source>
</evidence>
<comment type="catalytic activity">
    <reaction evidence="8">
        <text>L-tyrosyl-[protein] + ATP = O-phospho-L-tyrosyl-[protein] + ADP + H(+)</text>
        <dbReference type="Rhea" id="RHEA:10596"/>
        <dbReference type="Rhea" id="RHEA-COMP:10136"/>
        <dbReference type="Rhea" id="RHEA-COMP:20101"/>
        <dbReference type="ChEBI" id="CHEBI:15378"/>
        <dbReference type="ChEBI" id="CHEBI:30616"/>
        <dbReference type="ChEBI" id="CHEBI:46858"/>
        <dbReference type="ChEBI" id="CHEBI:61978"/>
        <dbReference type="ChEBI" id="CHEBI:456216"/>
        <dbReference type="EC" id="2.7.10.2"/>
    </reaction>
</comment>
<keyword evidence="3 10" id="KW-0808">Transferase</keyword>
<name>A0A3E2TKS3_9FIRM</name>
<keyword evidence="5 10" id="KW-0418">Kinase</keyword>
<gene>
    <name evidence="10" type="ORF">DXA39_00325</name>
</gene>
<evidence type="ECO:0000256" key="2">
    <source>
        <dbReference type="ARBA" id="ARBA00011903"/>
    </source>
</evidence>
<dbReference type="InterPro" id="IPR005702">
    <property type="entry name" value="Wzc-like_C"/>
</dbReference>
<dbReference type="Pfam" id="PF13614">
    <property type="entry name" value="AAA_31"/>
    <property type="match status" value="1"/>
</dbReference>
<keyword evidence="6" id="KW-0067">ATP-binding</keyword>
<evidence type="ECO:0000256" key="3">
    <source>
        <dbReference type="ARBA" id="ARBA00022679"/>
    </source>
</evidence>
<dbReference type="NCBIfam" id="TIGR01007">
    <property type="entry name" value="eps_fam"/>
    <property type="match status" value="1"/>
</dbReference>
<organism evidence="10 11">
    <name type="scientific">Anaerococcus nagyae</name>
    <dbReference type="NCBI Taxonomy" id="1755241"/>
    <lineage>
        <taxon>Bacteria</taxon>
        <taxon>Bacillati</taxon>
        <taxon>Bacillota</taxon>
        <taxon>Tissierellia</taxon>
        <taxon>Tissierellales</taxon>
        <taxon>Peptoniphilaceae</taxon>
        <taxon>Anaerococcus</taxon>
    </lineage>
</organism>
<evidence type="ECO:0000256" key="5">
    <source>
        <dbReference type="ARBA" id="ARBA00022777"/>
    </source>
</evidence>